<reference evidence="2" key="1">
    <citation type="journal article" date="2022" name="bioRxiv">
        <title>Sequencing and chromosome-scale assembly of the giantPleurodeles waltlgenome.</title>
        <authorList>
            <person name="Brown T."/>
            <person name="Elewa A."/>
            <person name="Iarovenko S."/>
            <person name="Subramanian E."/>
            <person name="Araus A.J."/>
            <person name="Petzold A."/>
            <person name="Susuki M."/>
            <person name="Suzuki K.-i.T."/>
            <person name="Hayashi T."/>
            <person name="Toyoda A."/>
            <person name="Oliveira C."/>
            <person name="Osipova E."/>
            <person name="Leigh N.D."/>
            <person name="Simon A."/>
            <person name="Yun M.H."/>
        </authorList>
    </citation>
    <scope>NUCLEOTIDE SEQUENCE</scope>
    <source>
        <strain evidence="2">20211129_DDA</strain>
        <tissue evidence="2">Liver</tissue>
    </source>
</reference>
<sequence length="89" mass="9528">MDLRIAACKVTAKGPGTPSSVKPRRSTSKSSSAASSRNPRRDKETPEERDGEEEPTPSRRPTADAKETNLHEANGKRSKSRKTPSAGPG</sequence>
<keyword evidence="3" id="KW-1185">Reference proteome</keyword>
<dbReference type="AlphaFoldDB" id="A0AAV7QI46"/>
<accession>A0AAV7QI46</accession>
<gene>
    <name evidence="2" type="ORF">NDU88_006604</name>
</gene>
<evidence type="ECO:0000256" key="1">
    <source>
        <dbReference type="SAM" id="MobiDB-lite"/>
    </source>
</evidence>
<dbReference type="EMBL" id="JANPWB010000010">
    <property type="protein sequence ID" value="KAJ1140247.1"/>
    <property type="molecule type" value="Genomic_DNA"/>
</dbReference>
<protein>
    <submittedName>
        <fullName evidence="2">Uncharacterized protein</fullName>
    </submittedName>
</protein>
<evidence type="ECO:0000313" key="2">
    <source>
        <dbReference type="EMBL" id="KAJ1140247.1"/>
    </source>
</evidence>
<dbReference type="Proteomes" id="UP001066276">
    <property type="component" value="Chromosome 6"/>
</dbReference>
<evidence type="ECO:0000313" key="3">
    <source>
        <dbReference type="Proteomes" id="UP001066276"/>
    </source>
</evidence>
<name>A0AAV7QI46_PLEWA</name>
<comment type="caution">
    <text evidence="2">The sequence shown here is derived from an EMBL/GenBank/DDBJ whole genome shotgun (WGS) entry which is preliminary data.</text>
</comment>
<feature type="compositionally biased region" description="Basic and acidic residues" evidence="1">
    <location>
        <begin position="61"/>
        <end position="75"/>
    </location>
</feature>
<feature type="compositionally biased region" description="Basic and acidic residues" evidence="1">
    <location>
        <begin position="39"/>
        <end position="48"/>
    </location>
</feature>
<organism evidence="2 3">
    <name type="scientific">Pleurodeles waltl</name>
    <name type="common">Iberian ribbed newt</name>
    <dbReference type="NCBI Taxonomy" id="8319"/>
    <lineage>
        <taxon>Eukaryota</taxon>
        <taxon>Metazoa</taxon>
        <taxon>Chordata</taxon>
        <taxon>Craniata</taxon>
        <taxon>Vertebrata</taxon>
        <taxon>Euteleostomi</taxon>
        <taxon>Amphibia</taxon>
        <taxon>Batrachia</taxon>
        <taxon>Caudata</taxon>
        <taxon>Salamandroidea</taxon>
        <taxon>Salamandridae</taxon>
        <taxon>Pleurodelinae</taxon>
        <taxon>Pleurodeles</taxon>
    </lineage>
</organism>
<proteinExistence type="predicted"/>
<feature type="region of interest" description="Disordered" evidence="1">
    <location>
        <begin position="1"/>
        <end position="89"/>
    </location>
</feature>